<organism evidence="2 3">
    <name type="scientific">Micromonospora pisi</name>
    <dbReference type="NCBI Taxonomy" id="589240"/>
    <lineage>
        <taxon>Bacteria</taxon>
        <taxon>Bacillati</taxon>
        <taxon>Actinomycetota</taxon>
        <taxon>Actinomycetes</taxon>
        <taxon>Micromonosporales</taxon>
        <taxon>Micromonosporaceae</taxon>
        <taxon>Micromonospora</taxon>
    </lineage>
</organism>
<accession>A0A495JL85</accession>
<feature type="transmembrane region" description="Helical" evidence="1">
    <location>
        <begin position="81"/>
        <end position="104"/>
    </location>
</feature>
<proteinExistence type="predicted"/>
<feature type="transmembrane region" description="Helical" evidence="1">
    <location>
        <begin position="116"/>
        <end position="138"/>
    </location>
</feature>
<feature type="transmembrane region" description="Helical" evidence="1">
    <location>
        <begin position="27"/>
        <end position="49"/>
    </location>
</feature>
<keyword evidence="1" id="KW-0812">Transmembrane</keyword>
<feature type="transmembrane region" description="Helical" evidence="1">
    <location>
        <begin position="167"/>
        <end position="192"/>
    </location>
</feature>
<dbReference type="Proteomes" id="UP000277671">
    <property type="component" value="Unassembled WGS sequence"/>
</dbReference>
<evidence type="ECO:0000313" key="2">
    <source>
        <dbReference type="EMBL" id="RKR89112.1"/>
    </source>
</evidence>
<evidence type="ECO:0000313" key="3">
    <source>
        <dbReference type="Proteomes" id="UP000277671"/>
    </source>
</evidence>
<dbReference type="EMBL" id="RBKT01000001">
    <property type="protein sequence ID" value="RKR89112.1"/>
    <property type="molecule type" value="Genomic_DNA"/>
</dbReference>
<sequence length="217" mass="21677">MWPAGVVPPSAGWSTPIVPVPPARRPIVVLLAAALLGLMAVGGLVHGLVGLATVGGTVDRFRAATAQVGGDRSEVDALISLLRIGAGIGTAVAVVAAVVLGGLAVANLRGANGARIATWVVCGLGLLAGCCVLAVQVAQWSVPLSTGGDGQLSAEVAGALSDAYPSWWVPLTVGLSITQALGYFVVATLLVLPAANAYFRGRTSVSGQPPVPPPPNW</sequence>
<name>A0A495JL85_9ACTN</name>
<protein>
    <submittedName>
        <fullName evidence="2">Uncharacterized protein</fullName>
    </submittedName>
</protein>
<keyword evidence="1" id="KW-0472">Membrane</keyword>
<evidence type="ECO:0000256" key="1">
    <source>
        <dbReference type="SAM" id="Phobius"/>
    </source>
</evidence>
<reference evidence="2 3" key="1">
    <citation type="submission" date="2018-10" db="EMBL/GenBank/DDBJ databases">
        <title>Sequencing the genomes of 1000 actinobacteria strains.</title>
        <authorList>
            <person name="Klenk H.-P."/>
        </authorList>
    </citation>
    <scope>NUCLEOTIDE SEQUENCE [LARGE SCALE GENOMIC DNA]</scope>
    <source>
        <strain evidence="2 3">DSM 45175</strain>
    </source>
</reference>
<keyword evidence="1" id="KW-1133">Transmembrane helix</keyword>
<gene>
    <name evidence="2" type="ORF">BDK92_3449</name>
</gene>
<keyword evidence="3" id="KW-1185">Reference proteome</keyword>
<dbReference type="AlphaFoldDB" id="A0A495JL85"/>
<comment type="caution">
    <text evidence="2">The sequence shown here is derived from an EMBL/GenBank/DDBJ whole genome shotgun (WGS) entry which is preliminary data.</text>
</comment>